<feature type="region of interest" description="Disordered" evidence="1">
    <location>
        <begin position="230"/>
        <end position="284"/>
    </location>
</feature>
<accession>A0ABR4NPI2</accession>
<comment type="caution">
    <text evidence="2">The sequence shown here is derived from an EMBL/GenBank/DDBJ whole genome shotgun (WGS) entry which is preliminary data.</text>
</comment>
<proteinExistence type="predicted"/>
<dbReference type="Proteomes" id="UP001623330">
    <property type="component" value="Unassembled WGS sequence"/>
</dbReference>
<name>A0ABR4NPI2_9SACH</name>
<feature type="compositionally biased region" description="Basic and acidic residues" evidence="1">
    <location>
        <begin position="235"/>
        <end position="254"/>
    </location>
</feature>
<protein>
    <submittedName>
        <fullName evidence="2">Uncharacterized protein</fullName>
    </submittedName>
</protein>
<keyword evidence="3" id="KW-1185">Reference proteome</keyword>
<organism evidence="2 3">
    <name type="scientific">Nakaseomyces bracarensis</name>
    <dbReference type="NCBI Taxonomy" id="273131"/>
    <lineage>
        <taxon>Eukaryota</taxon>
        <taxon>Fungi</taxon>
        <taxon>Dikarya</taxon>
        <taxon>Ascomycota</taxon>
        <taxon>Saccharomycotina</taxon>
        <taxon>Saccharomycetes</taxon>
        <taxon>Saccharomycetales</taxon>
        <taxon>Saccharomycetaceae</taxon>
        <taxon>Nakaseomyces</taxon>
    </lineage>
</organism>
<evidence type="ECO:0000256" key="1">
    <source>
        <dbReference type="SAM" id="MobiDB-lite"/>
    </source>
</evidence>
<sequence length="398" mass="45283">MDTTQIEHLINDIQGPLPIKNVDPNDSDITLFQLMDEVANGRKLMNLLFSSEPVTTHINSNSHGLRQHQHVVAGEWYDEEKRGSAQVTSATLQLDTPVIFSWSDSGNGMTTSRAESPIVDPKKERKQITTNQRLLKSVSTSLKELGFDNIELSKFDGDIFGDELNNPYQNKNSNFSQDSINKEWKKSNFKVDPLQTFVVKELPKQKKPVEPEVPKSKSKKKKLLWFWSKGKSSKKKNEKDKESSEEQIPKEDKKIKKKSGIPAQVQPDDDDLWDHDLDPSSEEEEVIGLGLQRVSFDLETQEEVVRSFEPANEFDLQATESSSQPIPPAEPIQNKIIEEEDDDEDFGEFQQVGDPNTNEETMEEKLTNANLLDFEDVKKPINPIPPIDTFIPLQPKKK</sequence>
<evidence type="ECO:0000313" key="2">
    <source>
        <dbReference type="EMBL" id="KAL3230016.1"/>
    </source>
</evidence>
<evidence type="ECO:0000313" key="3">
    <source>
        <dbReference type="Proteomes" id="UP001623330"/>
    </source>
</evidence>
<reference evidence="2 3" key="1">
    <citation type="submission" date="2024-05" db="EMBL/GenBank/DDBJ databases">
        <title>Long read based assembly of the Candida bracarensis genome reveals expanded adhesin content.</title>
        <authorList>
            <person name="Marcet-Houben M."/>
            <person name="Ksiezopolska E."/>
            <person name="Gabaldon T."/>
        </authorList>
    </citation>
    <scope>NUCLEOTIDE SEQUENCE [LARGE SCALE GENOMIC DNA]</scope>
    <source>
        <strain evidence="2 3">CBM6</strain>
    </source>
</reference>
<dbReference type="EMBL" id="JBEVYD010000010">
    <property type="protein sequence ID" value="KAL3230016.1"/>
    <property type="molecule type" value="Genomic_DNA"/>
</dbReference>
<gene>
    <name evidence="2" type="ORF">RNJ44_01379</name>
</gene>
<feature type="compositionally biased region" description="Acidic residues" evidence="1">
    <location>
        <begin position="267"/>
        <end position="284"/>
    </location>
</feature>